<feature type="transmembrane region" description="Helical" evidence="6">
    <location>
        <begin position="7"/>
        <end position="28"/>
    </location>
</feature>
<keyword evidence="2 6" id="KW-0812">Transmembrane</keyword>
<dbReference type="AlphaFoldDB" id="A0A0R1SMR3"/>
<evidence type="ECO:0000313" key="8">
    <source>
        <dbReference type="EMBL" id="KRL67810.1"/>
    </source>
</evidence>
<keyword evidence="9" id="KW-1185">Reference proteome</keyword>
<reference evidence="8 9" key="1">
    <citation type="journal article" date="2015" name="Genome Announc.">
        <title>Expanding the biotechnology potential of lactobacilli through comparative genomics of 213 strains and associated genera.</title>
        <authorList>
            <person name="Sun Z."/>
            <person name="Harris H.M."/>
            <person name="McCann A."/>
            <person name="Guo C."/>
            <person name="Argimon S."/>
            <person name="Zhang W."/>
            <person name="Yang X."/>
            <person name="Jeffery I.B."/>
            <person name="Cooney J.C."/>
            <person name="Kagawa T.F."/>
            <person name="Liu W."/>
            <person name="Song Y."/>
            <person name="Salvetti E."/>
            <person name="Wrobel A."/>
            <person name="Rasinkangas P."/>
            <person name="Parkhill J."/>
            <person name="Rea M.C."/>
            <person name="O'Sullivan O."/>
            <person name="Ritari J."/>
            <person name="Douillard F.P."/>
            <person name="Paul Ross R."/>
            <person name="Yang R."/>
            <person name="Briner A.E."/>
            <person name="Felis G.E."/>
            <person name="de Vos W.M."/>
            <person name="Barrangou R."/>
            <person name="Klaenhammer T.R."/>
            <person name="Caufield P.W."/>
            <person name="Cui Y."/>
            <person name="Zhang H."/>
            <person name="O'Toole P.W."/>
        </authorList>
    </citation>
    <scope>NUCLEOTIDE SEQUENCE [LARGE SCALE GENOMIC DNA]</scope>
    <source>
        <strain evidence="8 9">DSM 14857</strain>
    </source>
</reference>
<comment type="caution">
    <text evidence="8">The sequence shown here is derived from an EMBL/GenBank/DDBJ whole genome shotgun (WGS) entry which is preliminary data.</text>
</comment>
<name>A0A0R1SMR3_9LACO</name>
<dbReference type="RefSeq" id="WP_010623758.1">
    <property type="nucleotide sequence ID" value="NZ_AZFA01000003.1"/>
</dbReference>
<proteinExistence type="predicted"/>
<evidence type="ECO:0000313" key="9">
    <source>
        <dbReference type="Proteomes" id="UP000051647"/>
    </source>
</evidence>
<keyword evidence="1" id="KW-1003">Cell membrane</keyword>
<dbReference type="GO" id="GO:0005886">
    <property type="term" value="C:plasma membrane"/>
    <property type="evidence" value="ECO:0007669"/>
    <property type="project" value="InterPro"/>
</dbReference>
<evidence type="ECO:0000256" key="4">
    <source>
        <dbReference type="ARBA" id="ARBA00023136"/>
    </source>
</evidence>
<dbReference type="InterPro" id="IPR010445">
    <property type="entry name" value="LapA_dom"/>
</dbReference>
<dbReference type="PANTHER" id="PTHR41335">
    <property type="entry name" value="MEMBRANE PROTEIN-RELATED"/>
    <property type="match status" value="1"/>
</dbReference>
<dbReference type="PATRIC" id="fig|1423815.3.peg.1380"/>
<evidence type="ECO:0000256" key="3">
    <source>
        <dbReference type="ARBA" id="ARBA00022989"/>
    </source>
</evidence>
<accession>A0A0R1SMR3</accession>
<dbReference type="Proteomes" id="UP000051647">
    <property type="component" value="Unassembled WGS sequence"/>
</dbReference>
<sequence length="109" mass="12184">MNNKKRQWRFVIGLIIVLVVVIFAILNIDPVTVNFGFTKVKLPLILLIIVTLLLGALVTVLLANNTNSKKKDDQKLSRSAKKELSNVKISDDNQIADALKDNQTKSKQN</sequence>
<dbReference type="PANTHER" id="PTHR41335:SF1">
    <property type="entry name" value="MEMBRANE PROTEIN"/>
    <property type="match status" value="1"/>
</dbReference>
<organism evidence="8 9">
    <name type="scientific">Companilactobacillus versmoldensis DSM 14857 = KCTC 3814</name>
    <dbReference type="NCBI Taxonomy" id="1423815"/>
    <lineage>
        <taxon>Bacteria</taxon>
        <taxon>Bacillati</taxon>
        <taxon>Bacillota</taxon>
        <taxon>Bacilli</taxon>
        <taxon>Lactobacillales</taxon>
        <taxon>Lactobacillaceae</taxon>
        <taxon>Companilactobacillus</taxon>
    </lineage>
</organism>
<gene>
    <name evidence="8" type="ORF">FC27_GL001346</name>
</gene>
<dbReference type="Pfam" id="PF06305">
    <property type="entry name" value="LapA_dom"/>
    <property type="match status" value="1"/>
</dbReference>
<dbReference type="EMBL" id="AZFA01000003">
    <property type="protein sequence ID" value="KRL67810.1"/>
    <property type="molecule type" value="Genomic_DNA"/>
</dbReference>
<feature type="transmembrane region" description="Helical" evidence="6">
    <location>
        <begin position="40"/>
        <end position="63"/>
    </location>
</feature>
<evidence type="ECO:0000256" key="2">
    <source>
        <dbReference type="ARBA" id="ARBA00022692"/>
    </source>
</evidence>
<feature type="domain" description="Lipopolysaccharide assembly protein A" evidence="7">
    <location>
        <begin position="27"/>
        <end position="74"/>
    </location>
</feature>
<dbReference type="eggNOG" id="COG5416">
    <property type="taxonomic scope" value="Bacteria"/>
</dbReference>
<evidence type="ECO:0000256" key="6">
    <source>
        <dbReference type="SAM" id="Phobius"/>
    </source>
</evidence>
<evidence type="ECO:0000259" key="7">
    <source>
        <dbReference type="Pfam" id="PF06305"/>
    </source>
</evidence>
<keyword evidence="4 6" id="KW-0472">Membrane</keyword>
<protein>
    <recommendedName>
        <fullName evidence="7">Lipopolysaccharide assembly protein A domain-containing protein</fullName>
    </recommendedName>
</protein>
<evidence type="ECO:0000256" key="5">
    <source>
        <dbReference type="SAM" id="MobiDB-lite"/>
    </source>
</evidence>
<dbReference type="STRING" id="1423815.FC27_GL001346"/>
<feature type="compositionally biased region" description="Basic and acidic residues" evidence="5">
    <location>
        <begin position="69"/>
        <end position="88"/>
    </location>
</feature>
<evidence type="ECO:0000256" key="1">
    <source>
        <dbReference type="ARBA" id="ARBA00022475"/>
    </source>
</evidence>
<keyword evidence="3 6" id="KW-1133">Transmembrane helix</keyword>
<feature type="region of interest" description="Disordered" evidence="5">
    <location>
        <begin position="68"/>
        <end position="88"/>
    </location>
</feature>